<dbReference type="RefSeq" id="WP_171223372.1">
    <property type="nucleotide sequence ID" value="NZ_CP121446.1"/>
</dbReference>
<evidence type="ECO:0000313" key="2">
    <source>
        <dbReference type="Proteomes" id="UP000536509"/>
    </source>
</evidence>
<keyword evidence="2" id="KW-1185">Reference proteome</keyword>
<accession>A0A7Y3RB68</accession>
<dbReference type="EMBL" id="JABEVX010000011">
    <property type="protein sequence ID" value="NNT73213.1"/>
    <property type="molecule type" value="Genomic_DNA"/>
</dbReference>
<dbReference type="Proteomes" id="UP000536509">
    <property type="component" value="Unassembled WGS sequence"/>
</dbReference>
<sequence length="46" mass="5644">MNYYWYSIGLTIGYYYAQKIGREAVVKINKYQTEKEKEKENQNQYP</sequence>
<name>A0A7Y3RB68_9FLAO</name>
<comment type="caution">
    <text evidence="1">The sequence shown here is derived from an EMBL/GenBank/DDBJ whole genome shotgun (WGS) entry which is preliminary data.</text>
</comment>
<organism evidence="1 2">
    <name type="scientific">Flavobacterium rivulicola</name>
    <dbReference type="NCBI Taxonomy" id="2732161"/>
    <lineage>
        <taxon>Bacteria</taxon>
        <taxon>Pseudomonadati</taxon>
        <taxon>Bacteroidota</taxon>
        <taxon>Flavobacteriia</taxon>
        <taxon>Flavobacteriales</taxon>
        <taxon>Flavobacteriaceae</taxon>
        <taxon>Flavobacterium</taxon>
    </lineage>
</organism>
<protein>
    <submittedName>
        <fullName evidence="1">Uncharacterized protein</fullName>
    </submittedName>
</protein>
<reference evidence="1 2" key="1">
    <citation type="submission" date="2020-05" db="EMBL/GenBank/DDBJ databases">
        <title>Draft genome of Flavobacterium sp. IMCC34852.</title>
        <authorList>
            <person name="Song J."/>
            <person name="Cho J.-C."/>
        </authorList>
    </citation>
    <scope>NUCLEOTIDE SEQUENCE [LARGE SCALE GENOMIC DNA]</scope>
    <source>
        <strain evidence="1 2">IMCC34852</strain>
    </source>
</reference>
<dbReference type="AlphaFoldDB" id="A0A7Y3RB68"/>
<evidence type="ECO:0000313" key="1">
    <source>
        <dbReference type="EMBL" id="NNT73213.1"/>
    </source>
</evidence>
<gene>
    <name evidence="1" type="ORF">HKT18_13390</name>
</gene>
<proteinExistence type="predicted"/>